<dbReference type="SUPFAM" id="SSF48403">
    <property type="entry name" value="Ankyrin repeat"/>
    <property type="match status" value="3"/>
</dbReference>
<keyword evidence="2 3" id="KW-0040">ANK repeat</keyword>
<dbReference type="InParanoid" id="W3X2M5"/>
<evidence type="ECO:0000313" key="6">
    <source>
        <dbReference type="Proteomes" id="UP000030651"/>
    </source>
</evidence>
<dbReference type="PROSITE" id="PS50088">
    <property type="entry name" value="ANK_REPEAT"/>
    <property type="match status" value="3"/>
</dbReference>
<proteinExistence type="predicted"/>
<dbReference type="InterPro" id="IPR036770">
    <property type="entry name" value="Ankyrin_rpt-contain_sf"/>
</dbReference>
<dbReference type="SMART" id="SM00248">
    <property type="entry name" value="ANK"/>
    <property type="match status" value="13"/>
</dbReference>
<feature type="repeat" description="ANK" evidence="3">
    <location>
        <begin position="1093"/>
        <end position="1125"/>
    </location>
</feature>
<name>W3X2M5_PESFW</name>
<evidence type="ECO:0000259" key="4">
    <source>
        <dbReference type="Pfam" id="PF14420"/>
    </source>
</evidence>
<dbReference type="EMBL" id="KI912114">
    <property type="protein sequence ID" value="ETS79647.1"/>
    <property type="molecule type" value="Genomic_DNA"/>
</dbReference>
<keyword evidence="1" id="KW-0677">Repeat</keyword>
<protein>
    <recommendedName>
        <fullName evidence="4">Clr5 domain-containing protein</fullName>
    </recommendedName>
</protein>
<dbReference type="InterPro" id="IPR002110">
    <property type="entry name" value="Ankyrin_rpt"/>
</dbReference>
<dbReference type="PANTHER" id="PTHR24198:SF165">
    <property type="entry name" value="ANKYRIN REPEAT-CONTAINING PROTEIN-RELATED"/>
    <property type="match status" value="1"/>
</dbReference>
<dbReference type="OrthoDB" id="539213at2759"/>
<dbReference type="Proteomes" id="UP000030651">
    <property type="component" value="Unassembled WGS sequence"/>
</dbReference>
<dbReference type="HOGENOM" id="CLU_008198_1_0_1"/>
<keyword evidence="6" id="KW-1185">Reference proteome</keyword>
<dbReference type="Pfam" id="PF14420">
    <property type="entry name" value="Clr5"/>
    <property type="match status" value="1"/>
</dbReference>
<gene>
    <name evidence="5" type="ORF">PFICI_09500</name>
</gene>
<dbReference type="InterPro" id="IPR025676">
    <property type="entry name" value="Clr5_dom"/>
</dbReference>
<dbReference type="PANTHER" id="PTHR24198">
    <property type="entry name" value="ANKYRIN REPEAT AND PROTEIN KINASE DOMAIN-CONTAINING PROTEIN"/>
    <property type="match status" value="1"/>
</dbReference>
<evidence type="ECO:0000313" key="5">
    <source>
        <dbReference type="EMBL" id="ETS79647.1"/>
    </source>
</evidence>
<feature type="repeat" description="ANK" evidence="3">
    <location>
        <begin position="995"/>
        <end position="1027"/>
    </location>
</feature>
<evidence type="ECO:0000256" key="1">
    <source>
        <dbReference type="ARBA" id="ARBA00022737"/>
    </source>
</evidence>
<reference evidence="6" key="1">
    <citation type="journal article" date="2015" name="BMC Genomics">
        <title>Genomic and transcriptomic analysis of the endophytic fungus Pestalotiopsis fici reveals its lifestyle and high potential for synthesis of natural products.</title>
        <authorList>
            <person name="Wang X."/>
            <person name="Zhang X."/>
            <person name="Liu L."/>
            <person name="Xiang M."/>
            <person name="Wang W."/>
            <person name="Sun X."/>
            <person name="Che Y."/>
            <person name="Guo L."/>
            <person name="Liu G."/>
            <person name="Guo L."/>
            <person name="Wang C."/>
            <person name="Yin W.B."/>
            <person name="Stadler M."/>
            <person name="Zhang X."/>
            <person name="Liu X."/>
        </authorList>
    </citation>
    <scope>NUCLEOTIDE SEQUENCE [LARGE SCALE GENOMIC DNA]</scope>
    <source>
        <strain evidence="6">W106-1 / CGMCC3.15140</strain>
    </source>
</reference>
<organism evidence="5 6">
    <name type="scientific">Pestalotiopsis fici (strain W106-1 / CGMCC3.15140)</name>
    <dbReference type="NCBI Taxonomy" id="1229662"/>
    <lineage>
        <taxon>Eukaryota</taxon>
        <taxon>Fungi</taxon>
        <taxon>Dikarya</taxon>
        <taxon>Ascomycota</taxon>
        <taxon>Pezizomycotina</taxon>
        <taxon>Sordariomycetes</taxon>
        <taxon>Xylariomycetidae</taxon>
        <taxon>Amphisphaeriales</taxon>
        <taxon>Sporocadaceae</taxon>
        <taxon>Pestalotiopsis</taxon>
    </lineage>
</organism>
<dbReference type="Gene3D" id="1.25.40.20">
    <property type="entry name" value="Ankyrin repeat-containing domain"/>
    <property type="match status" value="3"/>
</dbReference>
<dbReference type="Pfam" id="PF12796">
    <property type="entry name" value="Ank_2"/>
    <property type="match status" value="2"/>
</dbReference>
<evidence type="ECO:0000256" key="2">
    <source>
        <dbReference type="ARBA" id="ARBA00023043"/>
    </source>
</evidence>
<feature type="domain" description="Clr5" evidence="4">
    <location>
        <begin position="2"/>
        <end position="42"/>
    </location>
</feature>
<sequence>MRLWMVENLTLDHVAAHMLQKHGFDRKRSQYEYILKKWKARKNIPSSSWSYASHAIEKRQAQQKKSQLQLNGLPILQSRMKRALQRNQPGLSLARKYGIAHSPERPDGCPIVMASPPALENSQVFWPKSLPWIQFDAGFHIALPISSKLLCSLAEVMSISGSKSISTVPRPMELARALFATSNPNQSSTWAADLIRMLPSLPNTSHESIISDLMEDPRKLSAYFLKSCLFQLSNKMLSSSYSEEQKNQYRSLLTLVFELRRLSATVFNALMAATDPTSKAIKETLYSAAVSWGNIDLIESLWRSGTDLNVLTSLELGNGEMHNLVRGKAALNSRYLPINQSTALQYAASTCDLPMATFLIEHGAKVDLGSPTPLQVLCYRPKHQDTLRFATLLLDKGARYDQQSFDWFLPPLMEAVSQNNRDLVEFLIQQGAQDTVIQVPPVESLADEGQSDFQLDPLPYVTGDYEYQVNVYGQVWEQKVTALQLAIVSNEIDILAMIIAAVLEQENRHEIFEEGFLTACLSGDEATVHRLLSLDAQILHNQNLVNWAFIAIAWIPDCRIAIHLLKHGAAPSEFITPSVSHLQMAALYGNVPLTKLLTSCGFDINSGEELQFEALDETDMDDRPDIRSPLECVVRMGHRVAAETLLELGADAGDVALKDFVELGSIILVHTALLCCEDIDGQFNEDLQDALDIAISGRKGREIVRQILDAGAFISGHNLVEAIRSSDEEVIQLLFARGADIFATGENGETVLEAAYQVGNMTMARHYFSCGGIYSSKALLHGVNRAVTMNLYHGFEDLLAKRPPGPVDEYEATGFVLSIRAADAFLINIFLGDAFRASSARSIYCWHAGLLLDSSMPEDEDQGLIITSNESWRGMKYHKCSSPLYVQRFKDRCLCSPMLLAALMAQDRLIRAMLDHGYQPDLLLIETMYNYKPATISYGVREMLMAACPMSSIKEPSWHRCLLLAAIKTSAGLETISLHLSILTCLDFYEIVDHQSYSPLQLAASIGDIDCVRTILEAGATVDWQASSGYSTALCCALDSSHWKIASLLIEAGANIDADTVFSDLLIGAATCGDLEKASFLLEHGLDINALSHGERALEKAAMNGRIDMAELLLSHGINIRGRQRIHFVRAVNFAIQGCHYATANLLKDHGGWDPEDSELARKPRATDRFHSCARFIYDDASLEGCRLCKRPAGCYPQSGSPEEVSNPASFIDCSVTQSREFSNAAQEIPGDDLFMLGDEFHFLQMTEWSFGPYTALDRERDEMARRMLEEYEEHMLEGTGWSLVPYTITEDNHNFEDSIMFEE</sequence>
<dbReference type="GeneID" id="19274513"/>
<dbReference type="RefSeq" id="XP_007836272.1">
    <property type="nucleotide sequence ID" value="XM_007838081.1"/>
</dbReference>
<feature type="repeat" description="ANK" evidence="3">
    <location>
        <begin position="339"/>
        <end position="371"/>
    </location>
</feature>
<accession>W3X2M5</accession>
<dbReference type="eggNOG" id="KOG4177">
    <property type="taxonomic scope" value="Eukaryota"/>
</dbReference>
<evidence type="ECO:0000256" key="3">
    <source>
        <dbReference type="PROSITE-ProRule" id="PRU00023"/>
    </source>
</evidence>
<dbReference type="KEGG" id="pfy:PFICI_09500"/>
<dbReference type="PROSITE" id="PS50297">
    <property type="entry name" value="ANK_REP_REGION"/>
    <property type="match status" value="2"/>
</dbReference>